<dbReference type="OrthoDB" id="7933675at2"/>
<keyword evidence="1" id="KW-0732">Signal</keyword>
<protein>
    <recommendedName>
        <fullName evidence="4">SH3b domain-containing protein</fullName>
    </recommendedName>
</protein>
<evidence type="ECO:0000256" key="1">
    <source>
        <dbReference type="SAM" id="SignalP"/>
    </source>
</evidence>
<sequence>MRLFYSIAAAALGLMVFTGSATEAEASPYGCFVVTTDSLNIRARPRAASDVVGMAKKGDILEKRKLICTPRGFWCAIRKGSIEGYADKNFMRRVKCPG</sequence>
<dbReference type="AlphaFoldDB" id="V5SJM4"/>
<dbReference type="RefSeq" id="WP_023787308.1">
    <property type="nucleotide sequence ID" value="NC_022997.1"/>
</dbReference>
<keyword evidence="3" id="KW-1185">Reference proteome</keyword>
<dbReference type="KEGG" id="hni:W911_09730"/>
<proteinExistence type="predicted"/>
<name>V5SJM4_9HYPH</name>
<dbReference type="Proteomes" id="UP000018542">
    <property type="component" value="Chromosome"/>
</dbReference>
<dbReference type="EMBL" id="CP006912">
    <property type="protein sequence ID" value="AHB50164.1"/>
    <property type="molecule type" value="Genomic_DNA"/>
</dbReference>
<dbReference type="Gene3D" id="2.30.30.40">
    <property type="entry name" value="SH3 Domains"/>
    <property type="match status" value="1"/>
</dbReference>
<feature type="signal peptide" evidence="1">
    <location>
        <begin position="1"/>
        <end position="21"/>
    </location>
</feature>
<evidence type="ECO:0000313" key="2">
    <source>
        <dbReference type="EMBL" id="AHB50164.1"/>
    </source>
</evidence>
<gene>
    <name evidence="2" type="ORF">W911_09730</name>
</gene>
<feature type="chain" id="PRO_5004741659" description="SH3b domain-containing protein" evidence="1">
    <location>
        <begin position="22"/>
        <end position="98"/>
    </location>
</feature>
<evidence type="ECO:0008006" key="4">
    <source>
        <dbReference type="Google" id="ProtNLM"/>
    </source>
</evidence>
<dbReference type="STRING" id="1029756.W911_09730"/>
<evidence type="ECO:0000313" key="3">
    <source>
        <dbReference type="Proteomes" id="UP000018542"/>
    </source>
</evidence>
<reference evidence="2 3" key="1">
    <citation type="journal article" date="2014" name="Genome Announc.">
        <title>Complete Genome Sequence of Hyphomicrobium nitrativorans Strain NL23, a Denitrifying Bacterium Isolated from Biofilm of a Methanol-Fed Denitrification System Treating Seawater at the Montreal Biodome.</title>
        <authorList>
            <person name="Martineau C."/>
            <person name="Villeneuve C."/>
            <person name="Mauffrey F."/>
            <person name="Villemur R."/>
        </authorList>
    </citation>
    <scope>NUCLEOTIDE SEQUENCE [LARGE SCALE GENOMIC DNA]</scope>
    <source>
        <strain evidence="2">NL23</strain>
    </source>
</reference>
<dbReference type="HOGENOM" id="CLU_2329948_0_0_5"/>
<accession>V5SJM4</accession>
<organism evidence="2 3">
    <name type="scientific">Hyphomicrobium nitrativorans NL23</name>
    <dbReference type="NCBI Taxonomy" id="1029756"/>
    <lineage>
        <taxon>Bacteria</taxon>
        <taxon>Pseudomonadati</taxon>
        <taxon>Pseudomonadota</taxon>
        <taxon>Alphaproteobacteria</taxon>
        <taxon>Hyphomicrobiales</taxon>
        <taxon>Hyphomicrobiaceae</taxon>
        <taxon>Hyphomicrobium</taxon>
    </lineage>
</organism>
<dbReference type="PATRIC" id="fig|1029756.8.peg.2024"/>